<protein>
    <submittedName>
        <fullName evidence="3">ESPR-type extended signal peptide-containing protein</fullName>
    </submittedName>
</protein>
<dbReference type="NCBIfam" id="TIGR04183">
    <property type="entry name" value="Por_Secre_tail"/>
    <property type="match status" value="1"/>
</dbReference>
<evidence type="ECO:0000256" key="1">
    <source>
        <dbReference type="SAM" id="SignalP"/>
    </source>
</evidence>
<dbReference type="Gene3D" id="2.60.40.10">
    <property type="entry name" value="Immunoglobulins"/>
    <property type="match status" value="3"/>
</dbReference>
<dbReference type="InterPro" id="IPR012334">
    <property type="entry name" value="Pectin_lyas_fold"/>
</dbReference>
<dbReference type="EMBL" id="BAABDH010000107">
    <property type="protein sequence ID" value="GAA3949818.1"/>
    <property type="molecule type" value="Genomic_DNA"/>
</dbReference>
<dbReference type="Proteomes" id="UP001499909">
    <property type="component" value="Unassembled WGS sequence"/>
</dbReference>
<feature type="chain" id="PRO_5045827937" evidence="1">
    <location>
        <begin position="31"/>
        <end position="2469"/>
    </location>
</feature>
<dbReference type="InterPro" id="IPR026444">
    <property type="entry name" value="Secre_tail"/>
</dbReference>
<dbReference type="InterPro" id="IPR013783">
    <property type="entry name" value="Ig-like_fold"/>
</dbReference>
<dbReference type="Gene3D" id="2.160.20.10">
    <property type="entry name" value="Single-stranded right-handed beta-helix, Pectin lyase-like"/>
    <property type="match status" value="2"/>
</dbReference>
<evidence type="ECO:0000313" key="3">
    <source>
        <dbReference type="EMBL" id="GAA3949818.1"/>
    </source>
</evidence>
<sequence>MPAAPIPGGTRLRRLGLLLALLLSSQLSWAQVTKTLPGDYATLAAAFTDLNTSGVPAGGVVINVTAGYAETLTAPLLLTATGTATNAIVFQKAGAGANPKITAGVGTTTSLDAIIGLSGADYVTFDGLELTESAANTTPITQMEFGFALFRPSPTDGCQFNTIRNCVVTLNKANTGTFGLYGAATTAALATSVAATAPAGANSGNRIYGNTVSNAVSGMYLTGATTTTAPNYDLNNEIGVTAANTVTNFGGLAASGWGIGVNIQNGARIANNIVNSGGGAAGTSTLRGIYGNTGTSSNIDITNNTITLSSGATTSLLAGIDNGIGSTAAANTVNITGNTVQLTYATATTGTLSGISNTASAATVNITGNTVQNSTAAAATTASFNGIVCSAGAAVNLSSNNVTNNSTAGTGTMTLISSSIVSAATPVTINNNTLSGNSKTPAGTTAGTSLFGISLGTATTTITGNTVTNNSIVSSGTSTSTCTLTGINSTAASTPTEVLSNNVVTGLTISGTSTSTSHLLRGIVTATSSSNVQTMTQNTVAGLALTAGSGTVTGIAIPSGGGAGSSIARNKIYDLSAAGATSTVNGLTIAGGGTFALTNNLIGDLRAPAATGLVAISGMSFTSATAVNAYFNTIYLNATSAGATFGTSGIYLNSTATTLDARNNLVVNKSTAAGTGGYTAALRRVSGTAGTAPANLAAATNNNLYYAGTPSATNVIYVEGTSTATNAAATLAGYKALVFPRETNSATEDVSFLSTTGPDATFLHINPAPATQVESGGTPVSGVTIDFDGQTRNATTPDIGADEGSFTPLDLTAPTITLTPLGNTPSTANRTLTVTITDPSGIATGADAPRLFFRKGTTGAFQSVQASSVSGSAYTFTFDYSLVGGVTSFDAIQYYVVAQDASANNNVSSNPPGGTFTTLPAQVYQFLIQGTLSGTYYVGTGASPDATRTYATLTAAAAAYNNNLLGGAVTFLLLDASYGPNETFPIQLLANADASAVNTLTIKPTDGLNTTLTGSNAVALLQLIGTDYVTVDGTSGGTLSASDLRPSRNWTLNNTSTATASNGIVLTVFNAGGDNATNNTFRNLVITGSGAATAQAGIIMLAAAANPAGNNGNVVRNNAVSGSIYGIYSQGPSAAVKNTGTVISQNDLTVTGAGAIGRFGITGYFEDGIQVTQNTVDGINTAVSGDAWGIGLGFTGISGTVFTGSEVVNATVDRNYIGTVRQTNTFSAVGIALAAATSGTSTISNNMIAGVSANGTSGDFGAGIYLGGGTGSTTRVVFNSISMTGTQTGGNYPSYALAVGGSSPAVQIRNNVLANTQTTGTANSIALGFAYSSTAGAYANLTSSNNSFFIGTGANFGVGQTGSLSTTGTLRATLAALNAETGQDNPATSKVADPQFVSATDLHSVSPALNNAGVPVADITVDFDGQLRSGLMPDIGADEFSLLDLATTALTGPTAGNGCYSATEAVSVTIRNTTAVTLDFAVTPATVFVSVAGGAAAQNISTIVNTGTLAPGASLVVAVGTVDLSAAATYSLSGAVSITGDEVLENNTLATPLTIVSTPRTVAFTYAAGTICAGSGSAVTPTLGSGSVTGGTFSAPAGLTIDPTTGAINPTTSTAGTYLVSYTVAAAGNCPALTATQSVTVAPVASAAFSYAAASFCRNGANPSPTVTGVSGGTFAGSTGLSIDPTTGVINLSATAAGTYTVTYTAGGSCPGTTTQSVTITSAPVAAFSYAAGTYCAGATSTVPPTLGSGAAAGTFSSTAGLSLDPATGVINVAASTAGTYTVTNTIAASGSCAGVTATASVTITPATSAAFAYAGSTFCLSGTNPTPTITGTAGGTFSSTTGLSLNAGTGVITLATSTPGMYTVTYSVSGPCASSTTTQVTITTAPSASFSYAQPGYCAGGTATVTPTFGANSSGGVFSVSPATGLTIAPNTGVVTLASSAAGTYTVTNTIAASGGCAAATASTTIILNAAPAATLTAGGPTTFCQGGSVTFTAPAGTGNSYQFLLNGTAINGATSATYTASAAGSYSVTVTNASACSATSAATAVVVNPTTTATFTYASPAFCLSGTNPAPTITGTAGGTFSAAAGLSLNAATGVINLATSTAGTYVVTYSVGGSCPSSAIASITLNPAAIANAGANQAFCSGSSVQLGTTAIAGYTYSWSPATGLSSATVSNPTVTLTNTGTAPLVVTYTLTATTANGCSSTSTVQVTVNPGPVTATLTAGGPTTFCQGGSVTFTATATTGNSYQYFLNGTAIAGATNPTFTAVAAGSYTVQLTNTTNCFTVSAPVVVTVNATPNTPTLTSTTQPSGAILLTSSAATGNQFYRNGVLVPGATGQTLLLLSGAQSGIYTVVSTSGGGCSSAASNAVNATVLASAKANLAAVSALLFPNPTADGNVMVELRGYSKAADVTVLNTLGQVVRTLVLHPEQAAASAASLSPVDLSTLPVGVYLLRISSPNTAPQLLKLVRR</sequence>
<comment type="caution">
    <text evidence="3">The sequence shown here is derived from an EMBL/GenBank/DDBJ whole genome shotgun (WGS) entry which is preliminary data.</text>
</comment>
<name>A0ABP7NLS6_9BACT</name>
<evidence type="ECO:0000313" key="4">
    <source>
        <dbReference type="Proteomes" id="UP001499909"/>
    </source>
</evidence>
<organism evidence="3 4">
    <name type="scientific">Hymenobacter algoricola</name>
    <dbReference type="NCBI Taxonomy" id="486267"/>
    <lineage>
        <taxon>Bacteria</taxon>
        <taxon>Pseudomonadati</taxon>
        <taxon>Bacteroidota</taxon>
        <taxon>Cytophagia</taxon>
        <taxon>Cytophagales</taxon>
        <taxon>Hymenobacteraceae</taxon>
        <taxon>Hymenobacter</taxon>
    </lineage>
</organism>
<proteinExistence type="predicted"/>
<dbReference type="InterPro" id="IPR035986">
    <property type="entry name" value="PKD_dom_sf"/>
</dbReference>
<gene>
    <name evidence="3" type="ORF">GCM10022406_34630</name>
</gene>
<dbReference type="Pfam" id="PF18962">
    <property type="entry name" value="Por_Secre_tail"/>
    <property type="match status" value="1"/>
</dbReference>
<dbReference type="InterPro" id="IPR006626">
    <property type="entry name" value="PbH1"/>
</dbReference>
<dbReference type="SUPFAM" id="SSF49299">
    <property type="entry name" value="PKD domain"/>
    <property type="match status" value="2"/>
</dbReference>
<accession>A0ABP7NLS6</accession>
<keyword evidence="1" id="KW-0732">Signal</keyword>
<feature type="signal peptide" evidence="1">
    <location>
        <begin position="1"/>
        <end position="30"/>
    </location>
</feature>
<keyword evidence="4" id="KW-1185">Reference proteome</keyword>
<dbReference type="SMART" id="SM00710">
    <property type="entry name" value="PbH1"/>
    <property type="match status" value="14"/>
</dbReference>
<evidence type="ECO:0000259" key="2">
    <source>
        <dbReference type="Pfam" id="PF18962"/>
    </source>
</evidence>
<reference evidence="4" key="1">
    <citation type="journal article" date="2019" name="Int. J. Syst. Evol. Microbiol.">
        <title>The Global Catalogue of Microorganisms (GCM) 10K type strain sequencing project: providing services to taxonomists for standard genome sequencing and annotation.</title>
        <authorList>
            <consortium name="The Broad Institute Genomics Platform"/>
            <consortium name="The Broad Institute Genome Sequencing Center for Infectious Disease"/>
            <person name="Wu L."/>
            <person name="Ma J."/>
        </authorList>
    </citation>
    <scope>NUCLEOTIDE SEQUENCE [LARGE SCALE GENOMIC DNA]</scope>
    <source>
        <strain evidence="4">JCM 17214</strain>
    </source>
</reference>
<feature type="domain" description="Secretion system C-terminal sorting" evidence="2">
    <location>
        <begin position="2387"/>
        <end position="2459"/>
    </location>
</feature>